<dbReference type="InterPro" id="IPR050298">
    <property type="entry name" value="Gram-neg_bact_OMP"/>
</dbReference>
<feature type="chain" id="PRO_5005251383" evidence="11">
    <location>
        <begin position="21"/>
        <end position="346"/>
    </location>
</feature>
<keyword evidence="8" id="KW-0626">Porin</keyword>
<evidence type="ECO:0000256" key="4">
    <source>
        <dbReference type="ARBA" id="ARBA00022452"/>
    </source>
</evidence>
<comment type="subunit">
    <text evidence="2">Homotrimer.</text>
</comment>
<dbReference type="PANTHER" id="PTHR34501">
    <property type="entry name" value="PROTEIN YDDL-RELATED"/>
    <property type="match status" value="1"/>
</dbReference>
<evidence type="ECO:0000256" key="8">
    <source>
        <dbReference type="ARBA" id="ARBA00023114"/>
    </source>
</evidence>
<name>A0A0J1FPW8_9BURK</name>
<dbReference type="SUPFAM" id="SSF56935">
    <property type="entry name" value="Porins"/>
    <property type="match status" value="1"/>
</dbReference>
<dbReference type="EMBL" id="AEJF01000201">
    <property type="protein sequence ID" value="KLU21813.1"/>
    <property type="molecule type" value="Genomic_DNA"/>
</dbReference>
<dbReference type="OrthoDB" id="8576858at2"/>
<feature type="domain" description="Porin" evidence="12">
    <location>
        <begin position="10"/>
        <end position="312"/>
    </location>
</feature>
<proteinExistence type="predicted"/>
<keyword evidence="10" id="KW-0998">Cell outer membrane</keyword>
<keyword evidence="6 11" id="KW-0732">Signal</keyword>
<dbReference type="RefSeq" id="WP_047896602.1">
    <property type="nucleotide sequence ID" value="NZ_AEJF01000201.1"/>
</dbReference>
<evidence type="ECO:0000256" key="7">
    <source>
        <dbReference type="ARBA" id="ARBA00023065"/>
    </source>
</evidence>
<evidence type="ECO:0000256" key="10">
    <source>
        <dbReference type="ARBA" id="ARBA00023237"/>
    </source>
</evidence>
<sequence>MKAALLAAGTLCLGTTAAYAQSSVTLYGIVDSYIGITHATGKGTVISIDSAGYQQSRLGMRIVEDIGAGYHVNAVLENGFSMSQGSAADPTRAFSRQAWVGLSGPFGEVRAGRQNSPQYIMLAQLDAFAGATYGSIINNSSNLGIRYDNSISYISPSAYGLKFQGLVSLGGQASPHTGNNVYVAMVDYARGPWYFGLNYAEQKSQDASFSVKSTFAVADYDYGHGRLYLSWYRGDNPGANPAANVRGIYTSIYSLSGDWRISPALVIGAGGGWIDESGAGVPQAWQASAIATWSLSKRTTLFSSVAYVSNTKGGVFSLGGAGPITRNVPVPGGNETGFQLGIRHMF</sequence>
<dbReference type="GO" id="GO:0046930">
    <property type="term" value="C:pore complex"/>
    <property type="evidence" value="ECO:0007669"/>
    <property type="project" value="UniProtKB-KW"/>
</dbReference>
<dbReference type="CDD" id="cd00342">
    <property type="entry name" value="gram_neg_porins"/>
    <property type="match status" value="1"/>
</dbReference>
<evidence type="ECO:0000256" key="1">
    <source>
        <dbReference type="ARBA" id="ARBA00004571"/>
    </source>
</evidence>
<keyword evidence="7" id="KW-0406">Ion transport</keyword>
<keyword evidence="3" id="KW-0813">Transport</keyword>
<organism evidence="13 14">
    <name type="scientific">Caballeronia mineralivorans PML1(12)</name>
    <dbReference type="NCBI Taxonomy" id="908627"/>
    <lineage>
        <taxon>Bacteria</taxon>
        <taxon>Pseudomonadati</taxon>
        <taxon>Pseudomonadota</taxon>
        <taxon>Betaproteobacteria</taxon>
        <taxon>Burkholderiales</taxon>
        <taxon>Burkholderiaceae</taxon>
        <taxon>Caballeronia</taxon>
    </lineage>
</organism>
<gene>
    <name evidence="13" type="ORF">EOS_33975</name>
</gene>
<dbReference type="Gene3D" id="2.40.160.10">
    <property type="entry name" value="Porin"/>
    <property type="match status" value="1"/>
</dbReference>
<evidence type="ECO:0000256" key="5">
    <source>
        <dbReference type="ARBA" id="ARBA00022692"/>
    </source>
</evidence>
<evidence type="ECO:0000259" key="12">
    <source>
        <dbReference type="Pfam" id="PF13609"/>
    </source>
</evidence>
<comment type="caution">
    <text evidence="13">The sequence shown here is derived from an EMBL/GenBank/DDBJ whole genome shotgun (WGS) entry which is preliminary data.</text>
</comment>
<dbReference type="GO" id="GO:0015288">
    <property type="term" value="F:porin activity"/>
    <property type="evidence" value="ECO:0007669"/>
    <property type="project" value="UniProtKB-KW"/>
</dbReference>
<dbReference type="GO" id="GO:0009279">
    <property type="term" value="C:cell outer membrane"/>
    <property type="evidence" value="ECO:0007669"/>
    <property type="project" value="UniProtKB-SubCell"/>
</dbReference>
<evidence type="ECO:0000256" key="3">
    <source>
        <dbReference type="ARBA" id="ARBA00022448"/>
    </source>
</evidence>
<evidence type="ECO:0000256" key="2">
    <source>
        <dbReference type="ARBA" id="ARBA00011233"/>
    </source>
</evidence>
<dbReference type="InterPro" id="IPR033900">
    <property type="entry name" value="Gram_neg_porin_domain"/>
</dbReference>
<dbReference type="Pfam" id="PF13609">
    <property type="entry name" value="Porin_4"/>
    <property type="match status" value="1"/>
</dbReference>
<evidence type="ECO:0000313" key="14">
    <source>
        <dbReference type="Proteomes" id="UP000035963"/>
    </source>
</evidence>
<evidence type="ECO:0000256" key="9">
    <source>
        <dbReference type="ARBA" id="ARBA00023136"/>
    </source>
</evidence>
<dbReference type="InterPro" id="IPR023614">
    <property type="entry name" value="Porin_dom_sf"/>
</dbReference>
<keyword evidence="9" id="KW-0472">Membrane</keyword>
<evidence type="ECO:0000313" key="13">
    <source>
        <dbReference type="EMBL" id="KLU21813.1"/>
    </source>
</evidence>
<keyword evidence="5" id="KW-0812">Transmembrane</keyword>
<keyword evidence="4" id="KW-1134">Transmembrane beta strand</keyword>
<reference evidence="13 14" key="1">
    <citation type="journal article" date="2015" name="Genome Announc.">
        <title>Draft Genome Sequence of Burkholderia sp. Strain PML1(12), an Ectomycorrhizosphere-Inhabiting Bacterium with Effective Mineral-Weathering Ability.</title>
        <authorList>
            <person name="Uroz S."/>
            <person name="Oger P."/>
        </authorList>
    </citation>
    <scope>NUCLEOTIDE SEQUENCE [LARGE SCALE GENOMIC DNA]</scope>
    <source>
        <strain evidence="14">PML1(12)</strain>
    </source>
</reference>
<dbReference type="PATRIC" id="fig|908627.4.peg.7604"/>
<dbReference type="PANTHER" id="PTHR34501:SF9">
    <property type="entry name" value="MAJOR OUTER MEMBRANE PROTEIN P.IA"/>
    <property type="match status" value="1"/>
</dbReference>
<feature type="signal peptide" evidence="11">
    <location>
        <begin position="1"/>
        <end position="20"/>
    </location>
</feature>
<dbReference type="GO" id="GO:0006811">
    <property type="term" value="P:monoatomic ion transport"/>
    <property type="evidence" value="ECO:0007669"/>
    <property type="project" value="UniProtKB-KW"/>
</dbReference>
<dbReference type="Proteomes" id="UP000035963">
    <property type="component" value="Unassembled WGS sequence"/>
</dbReference>
<evidence type="ECO:0000256" key="11">
    <source>
        <dbReference type="SAM" id="SignalP"/>
    </source>
</evidence>
<protein>
    <submittedName>
        <fullName evidence="13">Porin</fullName>
    </submittedName>
</protein>
<comment type="subcellular location">
    <subcellularLocation>
        <location evidence="1">Cell outer membrane</location>
        <topology evidence="1">Multi-pass membrane protein</topology>
    </subcellularLocation>
</comment>
<accession>A0A0J1FPW8</accession>
<evidence type="ECO:0000256" key="6">
    <source>
        <dbReference type="ARBA" id="ARBA00022729"/>
    </source>
</evidence>
<keyword evidence="14" id="KW-1185">Reference proteome</keyword>
<dbReference type="AlphaFoldDB" id="A0A0J1FPW8"/>